<evidence type="ECO:0000313" key="2">
    <source>
        <dbReference type="Proteomes" id="UP001314796"/>
    </source>
</evidence>
<accession>A0ABS2NPX4</accession>
<evidence type="ECO:0000313" key="1">
    <source>
        <dbReference type="EMBL" id="MBM7614986.1"/>
    </source>
</evidence>
<sequence length="53" mass="6022">MGEFEERLSKGEGNVEIATELIDSLSEWALREGYSQPPKDLAELFIDHKQDKA</sequence>
<protein>
    <submittedName>
        <fullName evidence="1">Uncharacterized protein</fullName>
    </submittedName>
</protein>
<reference evidence="1 2" key="1">
    <citation type="submission" date="2021-01" db="EMBL/GenBank/DDBJ databases">
        <title>Genomic Encyclopedia of Type Strains, Phase IV (KMG-IV): sequencing the most valuable type-strain genomes for metagenomic binning, comparative biology and taxonomic classification.</title>
        <authorList>
            <person name="Goeker M."/>
        </authorList>
    </citation>
    <scope>NUCLEOTIDE SEQUENCE [LARGE SCALE GENOMIC DNA]</scope>
    <source>
        <strain evidence="1 2">DSM 25890</strain>
    </source>
</reference>
<proteinExistence type="predicted"/>
<comment type="caution">
    <text evidence="1">The sequence shown here is derived from an EMBL/GenBank/DDBJ whole genome shotgun (WGS) entry which is preliminary data.</text>
</comment>
<name>A0ABS2NPX4_9FIRM</name>
<dbReference type="RefSeq" id="WP_204401710.1">
    <property type="nucleotide sequence ID" value="NZ_JAFBEE010000008.1"/>
</dbReference>
<dbReference type="EMBL" id="JAFBEE010000008">
    <property type="protein sequence ID" value="MBM7614986.1"/>
    <property type="molecule type" value="Genomic_DNA"/>
</dbReference>
<organism evidence="1 2">
    <name type="scientific">Alkaliphilus hydrothermalis</name>
    <dbReference type="NCBI Taxonomy" id="1482730"/>
    <lineage>
        <taxon>Bacteria</taxon>
        <taxon>Bacillati</taxon>
        <taxon>Bacillota</taxon>
        <taxon>Clostridia</taxon>
        <taxon>Peptostreptococcales</taxon>
        <taxon>Natronincolaceae</taxon>
        <taxon>Alkaliphilus</taxon>
    </lineage>
</organism>
<dbReference type="Proteomes" id="UP001314796">
    <property type="component" value="Unassembled WGS sequence"/>
</dbReference>
<keyword evidence="2" id="KW-1185">Reference proteome</keyword>
<gene>
    <name evidence="1" type="ORF">JOC73_001548</name>
</gene>